<feature type="region of interest" description="Disordered" evidence="1">
    <location>
        <begin position="37"/>
        <end position="56"/>
    </location>
</feature>
<keyword evidence="3" id="KW-1185">Reference proteome</keyword>
<protein>
    <submittedName>
        <fullName evidence="2">Uncharacterized protein</fullName>
    </submittedName>
</protein>
<proteinExistence type="predicted"/>
<comment type="caution">
    <text evidence="2">The sequence shown here is derived from an EMBL/GenBank/DDBJ whole genome shotgun (WGS) entry which is preliminary data.</text>
</comment>
<accession>A0AAN9EM34</accession>
<dbReference type="AlphaFoldDB" id="A0AAN9EM34"/>
<gene>
    <name evidence="2" type="ORF">RIF29_29842</name>
</gene>
<evidence type="ECO:0000313" key="2">
    <source>
        <dbReference type="EMBL" id="KAK7256398.1"/>
    </source>
</evidence>
<dbReference type="Proteomes" id="UP001372338">
    <property type="component" value="Unassembled WGS sequence"/>
</dbReference>
<evidence type="ECO:0000313" key="3">
    <source>
        <dbReference type="Proteomes" id="UP001372338"/>
    </source>
</evidence>
<name>A0AAN9EM34_CROPI</name>
<reference evidence="2 3" key="1">
    <citation type="submission" date="2024-01" db="EMBL/GenBank/DDBJ databases">
        <title>The genomes of 5 underutilized Papilionoideae crops provide insights into root nodulation and disease resistanc.</title>
        <authorList>
            <person name="Yuan L."/>
        </authorList>
    </citation>
    <scope>NUCLEOTIDE SEQUENCE [LARGE SCALE GENOMIC DNA]</scope>
    <source>
        <strain evidence="2">ZHUSHIDOU_FW_LH</strain>
        <tissue evidence="2">Leaf</tissue>
    </source>
</reference>
<evidence type="ECO:0000256" key="1">
    <source>
        <dbReference type="SAM" id="MobiDB-lite"/>
    </source>
</evidence>
<dbReference type="EMBL" id="JAYWIO010000006">
    <property type="protein sequence ID" value="KAK7256398.1"/>
    <property type="molecule type" value="Genomic_DNA"/>
</dbReference>
<sequence>MSLSLTLSLSLPSHCSLSQLYLSFSLYHSRTLSQHLITAPPRIGPPPPRRRESRHHHHPLSIALSFSHHHTARNRGGHHHHPLRSVSGCLLLEWSANMMEEEAKRKLKAAELQAKKTRISVFVLHQICHISVVPYAELWNKHQRGEANGIAMTCMSLFKSIGPATGGAIIMLEINKDATEPKNKEKKGALKSLQLIDAILLSEMG</sequence>
<organism evidence="2 3">
    <name type="scientific">Crotalaria pallida</name>
    <name type="common">Smooth rattlebox</name>
    <name type="synonym">Crotalaria striata</name>
    <dbReference type="NCBI Taxonomy" id="3830"/>
    <lineage>
        <taxon>Eukaryota</taxon>
        <taxon>Viridiplantae</taxon>
        <taxon>Streptophyta</taxon>
        <taxon>Embryophyta</taxon>
        <taxon>Tracheophyta</taxon>
        <taxon>Spermatophyta</taxon>
        <taxon>Magnoliopsida</taxon>
        <taxon>eudicotyledons</taxon>
        <taxon>Gunneridae</taxon>
        <taxon>Pentapetalae</taxon>
        <taxon>rosids</taxon>
        <taxon>fabids</taxon>
        <taxon>Fabales</taxon>
        <taxon>Fabaceae</taxon>
        <taxon>Papilionoideae</taxon>
        <taxon>50 kb inversion clade</taxon>
        <taxon>genistoids sensu lato</taxon>
        <taxon>core genistoids</taxon>
        <taxon>Crotalarieae</taxon>
        <taxon>Crotalaria</taxon>
    </lineage>
</organism>